<dbReference type="Proteomes" id="UP001596071">
    <property type="component" value="Unassembled WGS sequence"/>
</dbReference>
<gene>
    <name evidence="3" type="ORF">ACFPTP_15790</name>
</gene>
<evidence type="ECO:0000313" key="4">
    <source>
        <dbReference type="Proteomes" id="UP001596071"/>
    </source>
</evidence>
<dbReference type="InterPro" id="IPR042099">
    <property type="entry name" value="ANL_N_sf"/>
</dbReference>
<evidence type="ECO:0000259" key="1">
    <source>
        <dbReference type="Pfam" id="PF00501"/>
    </source>
</evidence>
<reference evidence="4" key="1">
    <citation type="journal article" date="2019" name="Int. J. Syst. Evol. Microbiol.">
        <title>The Global Catalogue of Microorganisms (GCM) 10K type strain sequencing project: providing services to taxonomists for standard genome sequencing and annotation.</title>
        <authorList>
            <consortium name="The Broad Institute Genomics Platform"/>
            <consortium name="The Broad Institute Genome Sequencing Center for Infectious Disease"/>
            <person name="Wu L."/>
            <person name="Ma J."/>
        </authorList>
    </citation>
    <scope>NUCLEOTIDE SEQUENCE [LARGE SCALE GENOMIC DNA]</scope>
    <source>
        <strain evidence="4">KACC 11299</strain>
    </source>
</reference>
<evidence type="ECO:0000313" key="3">
    <source>
        <dbReference type="EMBL" id="MFC5604697.1"/>
    </source>
</evidence>
<dbReference type="InterPro" id="IPR025110">
    <property type="entry name" value="AMP-bd_C"/>
</dbReference>
<dbReference type="Pfam" id="PF00501">
    <property type="entry name" value="AMP-binding"/>
    <property type="match status" value="1"/>
</dbReference>
<dbReference type="InterPro" id="IPR020845">
    <property type="entry name" value="AMP-binding_CS"/>
</dbReference>
<protein>
    <submittedName>
        <fullName evidence="3">Long-chain fatty acid--CoA ligase</fullName>
    </submittedName>
</protein>
<dbReference type="InterPro" id="IPR045851">
    <property type="entry name" value="AMP-bd_C_sf"/>
</dbReference>
<proteinExistence type="predicted"/>
<dbReference type="CDD" id="cd05936">
    <property type="entry name" value="FC-FACS_FadD_like"/>
    <property type="match status" value="1"/>
</dbReference>
<dbReference type="RefSeq" id="WP_381446727.1">
    <property type="nucleotide sequence ID" value="NZ_JBHSNP010000028.1"/>
</dbReference>
<dbReference type="InterPro" id="IPR050237">
    <property type="entry name" value="ATP-dep_AMP-bd_enzyme"/>
</dbReference>
<dbReference type="PANTHER" id="PTHR43767:SF1">
    <property type="entry name" value="NONRIBOSOMAL PEPTIDE SYNTHASE PES1 (EUROFUNG)-RELATED"/>
    <property type="match status" value="1"/>
</dbReference>
<dbReference type="Gene3D" id="3.40.50.12780">
    <property type="entry name" value="N-terminal domain of ligase-like"/>
    <property type="match status" value="1"/>
</dbReference>
<dbReference type="PROSITE" id="PS00455">
    <property type="entry name" value="AMP_BINDING"/>
    <property type="match status" value="1"/>
</dbReference>
<evidence type="ECO:0000259" key="2">
    <source>
        <dbReference type="Pfam" id="PF13193"/>
    </source>
</evidence>
<accession>A0ABW0U150</accession>
<dbReference type="Pfam" id="PF13193">
    <property type="entry name" value="AMP-binding_C"/>
    <property type="match status" value="1"/>
</dbReference>
<dbReference type="EMBL" id="JBHSNP010000028">
    <property type="protein sequence ID" value="MFC5604697.1"/>
    <property type="molecule type" value="Genomic_DNA"/>
</dbReference>
<sequence length="533" mass="59942">MKRKWHDLYPSGIPFEVEIPTDVSIYDSFEKAVNNSPSTTAIIDEELTMTYSELKTATDRLAKYLHTKGMKKGDHIAVMLPNSAEYIVCYFALQRLGCIQVQVNILYQSSELTHILNDCSAKWILCDDAQIPKIEAIELRAKIEPIVFDGERKFFRNVCLNESVTENIQLPDVLIDPMENVAIVQYTGGTTGNAKGVMLTHHNIVGNVIQNCVFYSLRKKEEITLGNTPMAHVMGLSYINITFALSGTYIVVKRFNIQKVKELLQKYAPTIFIGAPTIYIALLNSDEISDEDLKSLKICTCGTAPLPLEVIKEFEERSGAQIMEGYGMTEVLVTHRNPRSDKKKTGSIGIPLPSTDCKIVDMDDGNREVPIGEQGELLIKGPQVMKGYWNNPEETGHVLRDGWLSTGDMAVMDDEGYFYIVGRKKDLIIASGYNIYPIEVENVVYEHPAVLEACVFGVPDSYRGETVKCVIVPKEGYEVSAEEMTAFCKERLATYKVPKLVEFRDSLPKTAVGKIMKQQLMKEEVMKLDKLKW</sequence>
<dbReference type="InterPro" id="IPR000873">
    <property type="entry name" value="AMP-dep_synth/lig_dom"/>
</dbReference>
<comment type="caution">
    <text evidence="3">The sequence shown here is derived from an EMBL/GenBank/DDBJ whole genome shotgun (WGS) entry which is preliminary data.</text>
</comment>
<dbReference type="GO" id="GO:0016874">
    <property type="term" value="F:ligase activity"/>
    <property type="evidence" value="ECO:0007669"/>
    <property type="project" value="UniProtKB-KW"/>
</dbReference>
<keyword evidence="3" id="KW-0436">Ligase</keyword>
<organism evidence="3 4">
    <name type="scientific">Sporosarcina koreensis</name>
    <dbReference type="NCBI Taxonomy" id="334735"/>
    <lineage>
        <taxon>Bacteria</taxon>
        <taxon>Bacillati</taxon>
        <taxon>Bacillota</taxon>
        <taxon>Bacilli</taxon>
        <taxon>Bacillales</taxon>
        <taxon>Caryophanaceae</taxon>
        <taxon>Sporosarcina</taxon>
    </lineage>
</organism>
<feature type="domain" description="AMP-binding enzyme C-terminal" evidence="2">
    <location>
        <begin position="439"/>
        <end position="514"/>
    </location>
</feature>
<keyword evidence="4" id="KW-1185">Reference proteome</keyword>
<name>A0ABW0U150_9BACL</name>
<dbReference type="SUPFAM" id="SSF56801">
    <property type="entry name" value="Acetyl-CoA synthetase-like"/>
    <property type="match status" value="1"/>
</dbReference>
<dbReference type="Gene3D" id="3.30.300.30">
    <property type="match status" value="1"/>
</dbReference>
<dbReference type="PANTHER" id="PTHR43767">
    <property type="entry name" value="LONG-CHAIN-FATTY-ACID--COA LIGASE"/>
    <property type="match status" value="1"/>
</dbReference>
<feature type="domain" description="AMP-dependent synthetase/ligase" evidence="1">
    <location>
        <begin position="29"/>
        <end position="389"/>
    </location>
</feature>